<evidence type="ECO:0000256" key="2">
    <source>
        <dbReference type="ARBA" id="ARBA00009477"/>
    </source>
</evidence>
<dbReference type="Pfam" id="PF25967">
    <property type="entry name" value="RND-MFP_C"/>
    <property type="match status" value="1"/>
</dbReference>
<evidence type="ECO:0000256" key="1">
    <source>
        <dbReference type="ARBA" id="ARBA00004196"/>
    </source>
</evidence>
<dbReference type="NCBIfam" id="TIGR01730">
    <property type="entry name" value="RND_mfp"/>
    <property type="match status" value="1"/>
</dbReference>
<dbReference type="Gene3D" id="1.10.287.470">
    <property type="entry name" value="Helix hairpin bin"/>
    <property type="match status" value="2"/>
</dbReference>
<evidence type="ECO:0000313" key="8">
    <source>
        <dbReference type="EMBL" id="AZB73639.1"/>
    </source>
</evidence>
<reference evidence="8 9" key="1">
    <citation type="journal article" date="2018" name="Sci. Rep.">
        <title>Genome Features and Biochemical Characteristics of a Robust, Fast Growing and Naturally Transformable Cyanobacterium Synechococcus elongatus PCC 11801 Isolated from India.</title>
        <authorList>
            <person name="Jaiswal D."/>
            <person name="Sengupta A."/>
            <person name="Sohoni S."/>
            <person name="Sengupta S."/>
            <person name="Phadnavis A.G."/>
            <person name="Pakrasi H.B."/>
            <person name="Wangikar P.P."/>
        </authorList>
    </citation>
    <scope>NUCLEOTIDE SEQUENCE [LARGE SCALE GENOMIC DNA]</scope>
    <source>
        <strain evidence="8 9">PCC 11801</strain>
    </source>
</reference>
<dbReference type="GO" id="GO:1990281">
    <property type="term" value="C:efflux pump complex"/>
    <property type="evidence" value="ECO:0007669"/>
    <property type="project" value="TreeGrafter"/>
</dbReference>
<keyword evidence="4" id="KW-0175">Coiled coil</keyword>
<comment type="subcellular location">
    <subcellularLocation>
        <location evidence="1">Cell envelope</location>
    </subcellularLocation>
</comment>
<evidence type="ECO:0000256" key="3">
    <source>
        <dbReference type="ARBA" id="ARBA00022448"/>
    </source>
</evidence>
<accession>A0AAN1QQI0</accession>
<dbReference type="AlphaFoldDB" id="A0AAN1QQI0"/>
<feature type="domain" description="CusB-like beta-barrel" evidence="6">
    <location>
        <begin position="261"/>
        <end position="335"/>
    </location>
</feature>
<protein>
    <submittedName>
        <fullName evidence="8">Efflux RND transporter periplasmic adaptor subunit</fullName>
    </submittedName>
</protein>
<dbReference type="RefSeq" id="WP_208676096.1">
    <property type="nucleotide sequence ID" value="NZ_CP030139.2"/>
</dbReference>
<evidence type="ECO:0000259" key="6">
    <source>
        <dbReference type="Pfam" id="PF25954"/>
    </source>
</evidence>
<dbReference type="PANTHER" id="PTHR30469">
    <property type="entry name" value="MULTIDRUG RESISTANCE PROTEIN MDTA"/>
    <property type="match status" value="1"/>
</dbReference>
<dbReference type="SUPFAM" id="SSF111369">
    <property type="entry name" value="HlyD-like secretion proteins"/>
    <property type="match status" value="2"/>
</dbReference>
<dbReference type="InterPro" id="IPR058625">
    <property type="entry name" value="MdtA-like_BSH"/>
</dbReference>
<dbReference type="Pfam" id="PF25954">
    <property type="entry name" value="Beta-barrel_RND_2"/>
    <property type="match status" value="1"/>
</dbReference>
<dbReference type="Gene3D" id="2.40.50.100">
    <property type="match status" value="1"/>
</dbReference>
<dbReference type="GO" id="GO:0015562">
    <property type="term" value="F:efflux transmembrane transporter activity"/>
    <property type="evidence" value="ECO:0007669"/>
    <property type="project" value="TreeGrafter"/>
</dbReference>
<comment type="similarity">
    <text evidence="2">Belongs to the membrane fusion protein (MFP) (TC 8.A.1) family.</text>
</comment>
<name>A0AAN1QQI0_SYNEL</name>
<dbReference type="InterPro" id="IPR058792">
    <property type="entry name" value="Beta-barrel_RND_2"/>
</dbReference>
<evidence type="ECO:0000256" key="4">
    <source>
        <dbReference type="SAM" id="Coils"/>
    </source>
</evidence>
<evidence type="ECO:0000313" key="9">
    <source>
        <dbReference type="Proteomes" id="UP000267249"/>
    </source>
</evidence>
<dbReference type="InterPro" id="IPR006143">
    <property type="entry name" value="RND_pump_MFP"/>
</dbReference>
<gene>
    <name evidence="8" type="ORF">DOP62_04870</name>
</gene>
<dbReference type="Gene3D" id="2.40.30.170">
    <property type="match status" value="1"/>
</dbReference>
<keyword evidence="3" id="KW-0813">Transport</keyword>
<evidence type="ECO:0000259" key="5">
    <source>
        <dbReference type="Pfam" id="PF25917"/>
    </source>
</evidence>
<evidence type="ECO:0000259" key="7">
    <source>
        <dbReference type="Pfam" id="PF25967"/>
    </source>
</evidence>
<feature type="domain" description="Multidrug resistance protein MdtA-like C-terminal permuted SH3" evidence="7">
    <location>
        <begin position="340"/>
        <end position="403"/>
    </location>
</feature>
<dbReference type="PANTHER" id="PTHR30469:SF15">
    <property type="entry name" value="HLYD FAMILY OF SECRETION PROTEINS"/>
    <property type="match status" value="1"/>
</dbReference>
<dbReference type="Pfam" id="PF25917">
    <property type="entry name" value="BSH_RND"/>
    <property type="match status" value="1"/>
</dbReference>
<dbReference type="InterPro" id="IPR058627">
    <property type="entry name" value="MdtA-like_C"/>
</dbReference>
<dbReference type="Gene3D" id="2.40.420.20">
    <property type="match status" value="1"/>
</dbReference>
<dbReference type="EMBL" id="CP030139">
    <property type="protein sequence ID" value="AZB73639.1"/>
    <property type="molecule type" value="Genomic_DNA"/>
</dbReference>
<feature type="domain" description="Multidrug resistance protein MdtA-like barrel-sandwich hybrid" evidence="5">
    <location>
        <begin position="72"/>
        <end position="249"/>
    </location>
</feature>
<sequence>MTVFAHSRSRLGLACLLVALTTSGCRLLPPGSAQTSRDQLRSPVTAVDAVVVERQPLQEATRYTGTTEPFQSVSLRAQVEGQVIGLSVDVGDAVQAGQLLARLDDRLQSTAVVAAAAEVAARQSEVASQRAEVIAANAAVEQARLQLQQARSDAARLTRLFQAGAISAQEAETAQTAVLTAEQAVRTAQQQVQTRQQAVAAAERRVVAQQAIASQEQARRNFTQLIAPVTGLVLERSTETGNLARAGDEILTIGDFSRIKVVVRVSELELANLRAGQPVQVRLDAFPKQTFTGQISRIAPVADPRSRLIPVEITMPNPNGRIGSGLLARVSLATTAPDPIVVPETALSTGEASPTGDRGTVFVLKKQGDRTTTEARSVQLGARADGRIVIQSGLQAGETIVVRSANPLKAGQPVRLSILSNPGDLDG</sequence>
<proteinExistence type="inferred from homology"/>
<organism evidence="8 9">
    <name type="scientific">Synechococcus elongatus PCC 11801</name>
    <dbReference type="NCBI Taxonomy" id="2219813"/>
    <lineage>
        <taxon>Bacteria</taxon>
        <taxon>Bacillati</taxon>
        <taxon>Cyanobacteriota</taxon>
        <taxon>Cyanophyceae</taxon>
        <taxon>Synechococcales</taxon>
        <taxon>Synechococcaceae</taxon>
        <taxon>Synechococcus</taxon>
    </lineage>
</organism>
<dbReference type="Proteomes" id="UP000267249">
    <property type="component" value="Chromosome"/>
</dbReference>
<feature type="coiled-coil region" evidence="4">
    <location>
        <begin position="133"/>
        <end position="160"/>
    </location>
</feature>
<dbReference type="FunFam" id="2.40.30.170:FF:000010">
    <property type="entry name" value="Efflux RND transporter periplasmic adaptor subunit"/>
    <property type="match status" value="1"/>
</dbReference>